<dbReference type="EMBL" id="CAEZYQ010000033">
    <property type="protein sequence ID" value="CAB4765556.1"/>
    <property type="molecule type" value="Genomic_DNA"/>
</dbReference>
<proteinExistence type="predicted"/>
<dbReference type="AlphaFoldDB" id="A0A6J6V1G3"/>
<protein>
    <submittedName>
        <fullName evidence="1">Unannotated protein</fullName>
    </submittedName>
</protein>
<sequence>MLPSMSLDSFHTAHLDPASGYGLVVCPRPEDDVLLDGSSLHVAAWDHACQSLASLGWAPVRDDAGFLSYLGATVDGGLVVEARSFRSPAQPPDGDTLRTLYAATGLVTRAVRPRRG</sequence>
<reference evidence="1" key="1">
    <citation type="submission" date="2020-05" db="EMBL/GenBank/DDBJ databases">
        <authorList>
            <person name="Chiriac C."/>
            <person name="Salcher M."/>
            <person name="Ghai R."/>
            <person name="Kavagutti S V."/>
        </authorList>
    </citation>
    <scope>NUCLEOTIDE SEQUENCE</scope>
</reference>
<organism evidence="1">
    <name type="scientific">freshwater metagenome</name>
    <dbReference type="NCBI Taxonomy" id="449393"/>
    <lineage>
        <taxon>unclassified sequences</taxon>
        <taxon>metagenomes</taxon>
        <taxon>ecological metagenomes</taxon>
    </lineage>
</organism>
<name>A0A6J6V1G3_9ZZZZ</name>
<gene>
    <name evidence="1" type="ORF">UFOPK2761_03006</name>
</gene>
<evidence type="ECO:0000313" key="1">
    <source>
        <dbReference type="EMBL" id="CAB4765556.1"/>
    </source>
</evidence>
<accession>A0A6J6V1G3</accession>